<dbReference type="Proteomes" id="UP000030754">
    <property type="component" value="Unassembled WGS sequence"/>
</dbReference>
<dbReference type="GeneID" id="25470229"/>
<dbReference type="AlphaFoldDB" id="U6MJZ7"/>
<dbReference type="PANTHER" id="PTHR12849">
    <property type="entry name" value="RNA LARIAT DEBRANCHING ENZYME"/>
    <property type="match status" value="1"/>
</dbReference>
<dbReference type="EMBL" id="HG722312">
    <property type="protein sequence ID" value="CDJ61980.1"/>
    <property type="molecule type" value="Genomic_DNA"/>
</dbReference>
<dbReference type="GO" id="GO:0000398">
    <property type="term" value="P:mRNA splicing, via spliceosome"/>
    <property type="evidence" value="ECO:0007669"/>
    <property type="project" value="TreeGrafter"/>
</dbReference>
<name>U6MJZ7_9EIME</name>
<organism evidence="1 2">
    <name type="scientific">Eimeria necatrix</name>
    <dbReference type="NCBI Taxonomy" id="51315"/>
    <lineage>
        <taxon>Eukaryota</taxon>
        <taxon>Sar</taxon>
        <taxon>Alveolata</taxon>
        <taxon>Apicomplexa</taxon>
        <taxon>Conoidasida</taxon>
        <taxon>Coccidia</taxon>
        <taxon>Eucoccidiorida</taxon>
        <taxon>Eimeriorina</taxon>
        <taxon>Eimeriidae</taxon>
        <taxon>Eimeria</taxon>
    </lineage>
</organism>
<dbReference type="PANTHER" id="PTHR12849:SF0">
    <property type="entry name" value="LARIAT DEBRANCHING ENZYME"/>
    <property type="match status" value="1"/>
</dbReference>
<protein>
    <submittedName>
        <fullName evidence="1">Serine/threonine protein phosphatase, putative</fullName>
    </submittedName>
</protein>
<sequence length="124" mass="14240">MYSYYGGWLAPNIFFLGYSGVVNVGGLRIAGVSGIYNEQHYHLGHFEKPPYSESTSRSAYHVREFELLKLHCIEGHVDIMLSHDWPEGIYNYGDKQTEEPRILPKGPPLVRRVEEEISLDLDEL</sequence>
<accession>U6MJZ7</accession>
<proteinExistence type="predicted"/>
<reference evidence="1" key="1">
    <citation type="submission" date="2013-10" db="EMBL/GenBank/DDBJ databases">
        <title>Genomic analysis of the causative agents of coccidiosis in chickens.</title>
        <authorList>
            <person name="Reid A.J."/>
            <person name="Blake D."/>
            <person name="Billington K."/>
            <person name="Browne H."/>
            <person name="Dunn M."/>
            <person name="Hung S."/>
            <person name="Kawahara F."/>
            <person name="Miranda-Saavedra D."/>
            <person name="Mourier T."/>
            <person name="Nagra H."/>
            <person name="Otto T.D."/>
            <person name="Rawlings N."/>
            <person name="Sanchez A."/>
            <person name="Sanders M."/>
            <person name="Subramaniam C."/>
            <person name="Tay Y."/>
            <person name="Dear P."/>
            <person name="Doerig C."/>
            <person name="Gruber A."/>
            <person name="Parkinson J."/>
            <person name="Shirley M."/>
            <person name="Wan K.L."/>
            <person name="Berriman M."/>
            <person name="Tomley F."/>
            <person name="Pain A."/>
        </authorList>
    </citation>
    <scope>NUCLEOTIDE SEQUENCE [LARGE SCALE GENOMIC DNA]</scope>
    <source>
        <strain evidence="1">Houghton</strain>
    </source>
</reference>
<dbReference type="GO" id="GO:0005634">
    <property type="term" value="C:nucleus"/>
    <property type="evidence" value="ECO:0007669"/>
    <property type="project" value="TreeGrafter"/>
</dbReference>
<dbReference type="VEuPathDB" id="ToxoDB:ENH_00000290"/>
<dbReference type="GO" id="GO:0008419">
    <property type="term" value="F:RNA lariat debranching enzyme activity"/>
    <property type="evidence" value="ECO:0007669"/>
    <property type="project" value="TreeGrafter"/>
</dbReference>
<dbReference type="SUPFAM" id="SSF56300">
    <property type="entry name" value="Metallo-dependent phosphatases"/>
    <property type="match status" value="1"/>
</dbReference>
<gene>
    <name evidence="1" type="ORF">ENH_00000290</name>
</gene>
<evidence type="ECO:0000313" key="2">
    <source>
        <dbReference type="Proteomes" id="UP000030754"/>
    </source>
</evidence>
<dbReference type="InterPro" id="IPR029052">
    <property type="entry name" value="Metallo-depent_PP-like"/>
</dbReference>
<reference evidence="1" key="2">
    <citation type="submission" date="2013-10" db="EMBL/GenBank/DDBJ databases">
        <authorList>
            <person name="Aslett M."/>
        </authorList>
    </citation>
    <scope>NUCLEOTIDE SEQUENCE [LARGE SCALE GENOMIC DNA]</scope>
    <source>
        <strain evidence="1">Houghton</strain>
    </source>
</reference>
<dbReference type="RefSeq" id="XP_013439342.1">
    <property type="nucleotide sequence ID" value="XM_013583888.1"/>
</dbReference>
<dbReference type="OrthoDB" id="407609at2759"/>
<keyword evidence="2" id="KW-1185">Reference proteome</keyword>
<evidence type="ECO:0000313" key="1">
    <source>
        <dbReference type="EMBL" id="CDJ61980.1"/>
    </source>
</evidence>